<reference evidence="3" key="1">
    <citation type="submission" date="2016-11" db="UniProtKB">
        <authorList>
            <consortium name="WormBaseParasite"/>
        </authorList>
    </citation>
    <scope>IDENTIFICATION</scope>
</reference>
<dbReference type="AlphaFoldDB" id="A0A1I7UUR7"/>
<evidence type="ECO:0000313" key="3">
    <source>
        <dbReference type="WBParaSite" id="Csp11.Scaffold630.g19554.t1"/>
    </source>
</evidence>
<keyword evidence="2" id="KW-1185">Reference proteome</keyword>
<accession>A0A1I7UUR7</accession>
<feature type="compositionally biased region" description="Polar residues" evidence="1">
    <location>
        <begin position="8"/>
        <end position="30"/>
    </location>
</feature>
<evidence type="ECO:0000256" key="1">
    <source>
        <dbReference type="SAM" id="MobiDB-lite"/>
    </source>
</evidence>
<feature type="region of interest" description="Disordered" evidence="1">
    <location>
        <begin position="1"/>
        <end position="46"/>
    </location>
</feature>
<organism evidence="2 3">
    <name type="scientific">Caenorhabditis tropicalis</name>
    <dbReference type="NCBI Taxonomy" id="1561998"/>
    <lineage>
        <taxon>Eukaryota</taxon>
        <taxon>Metazoa</taxon>
        <taxon>Ecdysozoa</taxon>
        <taxon>Nematoda</taxon>
        <taxon>Chromadorea</taxon>
        <taxon>Rhabditida</taxon>
        <taxon>Rhabditina</taxon>
        <taxon>Rhabditomorpha</taxon>
        <taxon>Rhabditoidea</taxon>
        <taxon>Rhabditidae</taxon>
        <taxon>Peloderinae</taxon>
        <taxon>Caenorhabditis</taxon>
    </lineage>
</organism>
<dbReference type="WBParaSite" id="Csp11.Scaffold630.g19554.t1">
    <property type="protein sequence ID" value="Csp11.Scaffold630.g19554.t1"/>
    <property type="gene ID" value="Csp11.Scaffold630.g19554"/>
</dbReference>
<dbReference type="Proteomes" id="UP000095282">
    <property type="component" value="Unplaced"/>
</dbReference>
<protein>
    <submittedName>
        <fullName evidence="3">Uncharacterized protein</fullName>
    </submittedName>
</protein>
<evidence type="ECO:0000313" key="2">
    <source>
        <dbReference type="Proteomes" id="UP000095282"/>
    </source>
</evidence>
<name>A0A1I7UUR7_9PELO</name>
<sequence length="87" mass="9403">MPTHHLPRSSSDLTSGQPPNSQHNRASSSRGSRDLSHRGSSSRNSTTSLVNFVGQCIVCSLDFRCKCCIDCAHVMVPLVTVGYCIPI</sequence>
<proteinExistence type="predicted"/>